<accession>A0A0P1IMU4</accession>
<reference evidence="8" key="1">
    <citation type="submission" date="2015-09" db="EMBL/GenBank/DDBJ databases">
        <authorList>
            <person name="Rodrigo-Torres Lidia"/>
            <person name="Arahal R.David."/>
        </authorList>
    </citation>
    <scope>NUCLEOTIDE SEQUENCE [LARGE SCALE GENOMIC DNA]</scope>
    <source>
        <strain evidence="8">CECT 5114</strain>
    </source>
</reference>
<keyword evidence="3 7" id="KW-0418">Kinase</keyword>
<keyword evidence="2" id="KW-0547">Nucleotide-binding</keyword>
<keyword evidence="4" id="KW-0067">ATP-binding</keyword>
<dbReference type="PANTHER" id="PTHR41299:SF1">
    <property type="entry name" value="THIAMINE PYROPHOSPHOKINASE"/>
    <property type="match status" value="1"/>
</dbReference>
<name>A0A0P1IMU4_9RHOB</name>
<dbReference type="InterPro" id="IPR007371">
    <property type="entry name" value="TPK_catalytic"/>
</dbReference>
<dbReference type="Pfam" id="PF04265">
    <property type="entry name" value="TPK_B1_binding"/>
    <property type="match status" value="1"/>
</dbReference>
<dbReference type="OrthoDB" id="7057856at2"/>
<dbReference type="GO" id="GO:0005524">
    <property type="term" value="F:ATP binding"/>
    <property type="evidence" value="ECO:0007669"/>
    <property type="project" value="UniProtKB-KW"/>
</dbReference>
<dbReference type="GO" id="GO:0004788">
    <property type="term" value="F:thiamine diphosphokinase activity"/>
    <property type="evidence" value="ECO:0007669"/>
    <property type="project" value="UniProtKB-UniRule"/>
</dbReference>
<evidence type="ECO:0000313" key="8">
    <source>
        <dbReference type="Proteomes" id="UP000051184"/>
    </source>
</evidence>
<dbReference type="CDD" id="cd07995">
    <property type="entry name" value="TPK"/>
    <property type="match status" value="1"/>
</dbReference>
<dbReference type="SUPFAM" id="SSF63999">
    <property type="entry name" value="Thiamin pyrophosphokinase, catalytic domain"/>
    <property type="match status" value="1"/>
</dbReference>
<dbReference type="InterPro" id="IPR007373">
    <property type="entry name" value="Thiamin_PyroPKinase_B1-bd"/>
</dbReference>
<keyword evidence="8" id="KW-1185">Reference proteome</keyword>
<dbReference type="EMBL" id="CYUE01000006">
    <property type="protein sequence ID" value="CUK24924.1"/>
    <property type="molecule type" value="Genomic_DNA"/>
</dbReference>
<organism evidence="7 8">
    <name type="scientific">Cognatishimia activa</name>
    <dbReference type="NCBI Taxonomy" id="1715691"/>
    <lineage>
        <taxon>Bacteria</taxon>
        <taxon>Pseudomonadati</taxon>
        <taxon>Pseudomonadota</taxon>
        <taxon>Alphaproteobacteria</taxon>
        <taxon>Rhodobacterales</taxon>
        <taxon>Paracoccaceae</taxon>
        <taxon>Cognatishimia</taxon>
    </lineage>
</organism>
<evidence type="ECO:0000256" key="1">
    <source>
        <dbReference type="ARBA" id="ARBA00022679"/>
    </source>
</evidence>
<dbReference type="GO" id="GO:0030975">
    <property type="term" value="F:thiamine binding"/>
    <property type="evidence" value="ECO:0007669"/>
    <property type="project" value="InterPro"/>
</dbReference>
<dbReference type="SUPFAM" id="SSF63862">
    <property type="entry name" value="Thiamin pyrophosphokinase, substrate-binding domain"/>
    <property type="match status" value="1"/>
</dbReference>
<dbReference type="InterPro" id="IPR036759">
    <property type="entry name" value="TPK_catalytic_sf"/>
</dbReference>
<evidence type="ECO:0000256" key="2">
    <source>
        <dbReference type="ARBA" id="ARBA00022741"/>
    </source>
</evidence>
<dbReference type="GO" id="GO:0006772">
    <property type="term" value="P:thiamine metabolic process"/>
    <property type="evidence" value="ECO:0007669"/>
    <property type="project" value="UniProtKB-UniRule"/>
</dbReference>
<evidence type="ECO:0000259" key="6">
    <source>
        <dbReference type="SMART" id="SM00983"/>
    </source>
</evidence>
<dbReference type="Pfam" id="PF04263">
    <property type="entry name" value="TPK_catalytic"/>
    <property type="match status" value="1"/>
</dbReference>
<evidence type="ECO:0000256" key="4">
    <source>
        <dbReference type="ARBA" id="ARBA00022840"/>
    </source>
</evidence>
<dbReference type="Proteomes" id="UP000051184">
    <property type="component" value="Unassembled WGS sequence"/>
</dbReference>
<proteinExistence type="predicted"/>
<dbReference type="EC" id="2.7.6.2" evidence="5"/>
<dbReference type="InterPro" id="IPR006282">
    <property type="entry name" value="Thi_PPkinase"/>
</dbReference>
<dbReference type="PANTHER" id="PTHR41299">
    <property type="entry name" value="THIAMINE PYROPHOSPHOKINASE"/>
    <property type="match status" value="1"/>
</dbReference>
<dbReference type="NCBIfam" id="TIGR01378">
    <property type="entry name" value="thi_PPkinase"/>
    <property type="match status" value="1"/>
</dbReference>
<dbReference type="STRING" id="1715691.TA5113_02360"/>
<sequence length="224" mass="23738">MILKRSETVTLVGAGMATSDEIQRCAQMSSAVVAADGGAAHCVAAGITPDAVIGDMDSLADTQIDGVPAEHIHTIAEQDSTDFDKALRNIDAPLVLGVGFTGARMDHQLAVFNVLVRRPEHQCIILGDTDIAFLCPPVLRLPLEEGVRVSLFPFGLVEGTSTGLKWPINGLNFTPDGQVGTSNEATGEIEITVTGPKLLVILPNAYLEMVTESLLRSPARWPAL</sequence>
<keyword evidence="1 7" id="KW-0808">Transferase</keyword>
<dbReference type="InterPro" id="IPR036371">
    <property type="entry name" value="TPK_B1-bd_sf"/>
</dbReference>
<feature type="domain" description="Thiamin pyrophosphokinase thiamin-binding" evidence="6">
    <location>
        <begin position="127"/>
        <end position="199"/>
    </location>
</feature>
<dbReference type="GO" id="GO:0016301">
    <property type="term" value="F:kinase activity"/>
    <property type="evidence" value="ECO:0007669"/>
    <property type="project" value="UniProtKB-KW"/>
</dbReference>
<dbReference type="Gene3D" id="3.40.50.10240">
    <property type="entry name" value="Thiamin pyrophosphokinase, catalytic domain"/>
    <property type="match status" value="1"/>
</dbReference>
<evidence type="ECO:0000256" key="3">
    <source>
        <dbReference type="ARBA" id="ARBA00022777"/>
    </source>
</evidence>
<evidence type="ECO:0000256" key="5">
    <source>
        <dbReference type="NCBIfam" id="TIGR01378"/>
    </source>
</evidence>
<evidence type="ECO:0000313" key="7">
    <source>
        <dbReference type="EMBL" id="CUK24924.1"/>
    </source>
</evidence>
<dbReference type="AlphaFoldDB" id="A0A0P1IMU4"/>
<gene>
    <name evidence="7" type="primary">thiN</name>
    <name evidence="7" type="ORF">TA5114_00713</name>
</gene>
<dbReference type="SMART" id="SM00983">
    <property type="entry name" value="TPK_B1_binding"/>
    <property type="match status" value="1"/>
</dbReference>
<protein>
    <recommendedName>
        <fullName evidence="5">Thiamine diphosphokinase</fullName>
        <ecNumber evidence="5">2.7.6.2</ecNumber>
    </recommendedName>
</protein>
<dbReference type="GO" id="GO:0009229">
    <property type="term" value="P:thiamine diphosphate biosynthetic process"/>
    <property type="evidence" value="ECO:0007669"/>
    <property type="project" value="InterPro"/>
</dbReference>
<dbReference type="InterPro" id="IPR053149">
    <property type="entry name" value="TPK"/>
</dbReference>